<dbReference type="Proteomes" id="UP001464378">
    <property type="component" value="Unassembled WGS sequence"/>
</dbReference>
<organism evidence="3 4">
    <name type="scientific">Pseudoflavonifractor intestinihominis</name>
    <dbReference type="NCBI Taxonomy" id="3133171"/>
    <lineage>
        <taxon>Bacteria</taxon>
        <taxon>Bacillati</taxon>
        <taxon>Bacillota</taxon>
        <taxon>Clostridia</taxon>
        <taxon>Eubacteriales</taxon>
        <taxon>Oscillospiraceae</taxon>
        <taxon>Pseudoflavonifractor</taxon>
    </lineage>
</organism>
<evidence type="ECO:0000256" key="1">
    <source>
        <dbReference type="SAM" id="MobiDB-lite"/>
    </source>
</evidence>
<comment type="caution">
    <text evidence="3">The sequence shown here is derived from an EMBL/GenBank/DDBJ whole genome shotgun (WGS) entry which is preliminary data.</text>
</comment>
<reference evidence="3 4" key="1">
    <citation type="submission" date="2024-03" db="EMBL/GenBank/DDBJ databases">
        <title>Human intestinal bacterial collection.</title>
        <authorList>
            <person name="Pauvert C."/>
            <person name="Hitch T.C.A."/>
            <person name="Clavel T."/>
        </authorList>
    </citation>
    <scope>NUCLEOTIDE SEQUENCE [LARGE SCALE GENOMIC DNA]</scope>
    <source>
        <strain evidence="3 4">CLA-AP-H29</strain>
    </source>
</reference>
<keyword evidence="2" id="KW-0812">Transmembrane</keyword>
<feature type="region of interest" description="Disordered" evidence="1">
    <location>
        <begin position="50"/>
        <end position="91"/>
    </location>
</feature>
<evidence type="ECO:0000256" key="2">
    <source>
        <dbReference type="SAM" id="Phobius"/>
    </source>
</evidence>
<keyword evidence="4" id="KW-1185">Reference proteome</keyword>
<feature type="compositionally biased region" description="Polar residues" evidence="1">
    <location>
        <begin position="75"/>
        <end position="91"/>
    </location>
</feature>
<proteinExistence type="predicted"/>
<evidence type="ECO:0000313" key="4">
    <source>
        <dbReference type="Proteomes" id="UP001464378"/>
    </source>
</evidence>
<dbReference type="InterPro" id="IPR038503">
    <property type="entry name" value="SpoIIIAH_sf"/>
</dbReference>
<dbReference type="RefSeq" id="WP_294518248.1">
    <property type="nucleotide sequence ID" value="NZ_JBBMFK010000012.1"/>
</dbReference>
<keyword evidence="2" id="KW-1133">Transmembrane helix</keyword>
<evidence type="ECO:0000313" key="3">
    <source>
        <dbReference type="EMBL" id="MEQ2443522.1"/>
    </source>
</evidence>
<protein>
    <submittedName>
        <fullName evidence="3">SpoIIIAH-like family protein</fullName>
    </submittedName>
</protein>
<sequence length="208" mass="21657">MKLWKRNAVVAAIVLFVCVAVYLNWSYHKDNNADAGKTLGEAALVGSQTDDPLLTGSTVSASPSPSPSAGADGETSGQQTENSASETGSSNYFDSARLNRQQARDSALSLLQEAAGDENADQAMKDEANASIQTMASVTVSEAQIENLVTAKGYADCVAFIGDNSVSVVVSNNGLGLTDADVAKITEIVTDETGMEASQIKIIEATEE</sequence>
<dbReference type="Gene3D" id="1.10.287.4300">
    <property type="entry name" value="Stage III sporulation protein AH-like"/>
    <property type="match status" value="1"/>
</dbReference>
<feature type="compositionally biased region" description="Polar residues" evidence="1">
    <location>
        <begin position="50"/>
        <end position="59"/>
    </location>
</feature>
<keyword evidence="2" id="KW-0472">Membrane</keyword>
<name>A0ABV1EA17_9FIRM</name>
<dbReference type="InterPro" id="IPR024232">
    <property type="entry name" value="SpoIIIAH"/>
</dbReference>
<dbReference type="Pfam" id="PF12685">
    <property type="entry name" value="SpoIIIAH"/>
    <property type="match status" value="1"/>
</dbReference>
<dbReference type="EMBL" id="JBBMFK010000012">
    <property type="protein sequence ID" value="MEQ2443522.1"/>
    <property type="molecule type" value="Genomic_DNA"/>
</dbReference>
<gene>
    <name evidence="3" type="ORF">WMO64_08560</name>
</gene>
<feature type="compositionally biased region" description="Low complexity" evidence="1">
    <location>
        <begin position="60"/>
        <end position="71"/>
    </location>
</feature>
<accession>A0ABV1EA17</accession>
<feature type="transmembrane region" description="Helical" evidence="2">
    <location>
        <begin position="7"/>
        <end position="25"/>
    </location>
</feature>